<evidence type="ECO:0000313" key="2">
    <source>
        <dbReference type="Proteomes" id="UP000190102"/>
    </source>
</evidence>
<evidence type="ECO:0000313" key="1">
    <source>
        <dbReference type="EMBL" id="SJZ60501.1"/>
    </source>
</evidence>
<protein>
    <submittedName>
        <fullName evidence="1">Uncharacterized protein</fullName>
    </submittedName>
</protein>
<sequence>MTTQSYDTDATKKRPCPEMLKGLSLSALVELFDVPLKYLSVAGFEVVMFDCSGQYLVCTCSGGSCVQARYSDTCSI</sequence>
<gene>
    <name evidence="1" type="ORF">SAMN02745119_01091</name>
</gene>
<dbReference type="EMBL" id="FUWR01000004">
    <property type="protein sequence ID" value="SJZ60501.1"/>
    <property type="molecule type" value="Genomic_DNA"/>
</dbReference>
<reference evidence="2" key="1">
    <citation type="submission" date="2017-02" db="EMBL/GenBank/DDBJ databases">
        <authorList>
            <person name="Varghese N."/>
            <person name="Submissions S."/>
        </authorList>
    </citation>
    <scope>NUCLEOTIDE SEQUENCE [LARGE SCALE GENOMIC DNA]</scope>
    <source>
        <strain evidence="2">ATCC BAA-34</strain>
    </source>
</reference>
<dbReference type="AlphaFoldDB" id="A0A1T4M0S0"/>
<dbReference type="STRING" id="115783.SAMN02745119_01091"/>
<proteinExistence type="predicted"/>
<name>A0A1T4M0S0_9BACT</name>
<dbReference type="RefSeq" id="WP_078789360.1">
    <property type="nucleotide sequence ID" value="NZ_FUWR01000004.1"/>
</dbReference>
<accession>A0A1T4M0S0</accession>
<organism evidence="1 2">
    <name type="scientific">Trichlorobacter thiogenes</name>
    <dbReference type="NCBI Taxonomy" id="115783"/>
    <lineage>
        <taxon>Bacteria</taxon>
        <taxon>Pseudomonadati</taxon>
        <taxon>Thermodesulfobacteriota</taxon>
        <taxon>Desulfuromonadia</taxon>
        <taxon>Geobacterales</taxon>
        <taxon>Geobacteraceae</taxon>
        <taxon>Trichlorobacter</taxon>
    </lineage>
</organism>
<keyword evidence="2" id="KW-1185">Reference proteome</keyword>
<dbReference type="Proteomes" id="UP000190102">
    <property type="component" value="Unassembled WGS sequence"/>
</dbReference>